<feature type="domain" description="DUF11" evidence="5">
    <location>
        <begin position="912"/>
        <end position="1029"/>
    </location>
</feature>
<dbReference type="SUPFAM" id="SSF82171">
    <property type="entry name" value="DPP6 N-terminal domain-like"/>
    <property type="match status" value="1"/>
</dbReference>
<evidence type="ECO:0000313" key="8">
    <source>
        <dbReference type="Proteomes" id="UP000002008"/>
    </source>
</evidence>
<dbReference type="Gene3D" id="2.60.40.10">
    <property type="entry name" value="Immunoglobulins"/>
    <property type="match status" value="3"/>
</dbReference>
<accession>A9WH49</accession>
<dbReference type="EMBL" id="CP000909">
    <property type="protein sequence ID" value="ABY34144.1"/>
    <property type="molecule type" value="Genomic_DNA"/>
</dbReference>
<dbReference type="InParanoid" id="A9WH49"/>
<evidence type="ECO:0000259" key="5">
    <source>
        <dbReference type="Pfam" id="PF01345"/>
    </source>
</evidence>
<dbReference type="PATRIC" id="fig|324602.8.peg.1047"/>
<sequence length="1517" mass="162916">MGFRAPVPVLSRWLAVLIILSILLIGLSVLVPIPAVAQSGSYGFASAVPCLNGDLSLATTCFADTMYKPVAADDPALVRVTISSTKQMLAPIGTTSGGYRQRMASNSGIGSVYGLAYDDGAISGIRRLFAGAFTRRFTSFGPLGSGGVYEYRFDNGQWRPSFTVPNAGSDRLSNDPDDTAILDAVGKTGLGDMEISPDGTTLYIVNLHTRQLERYDITKETPQRLVPVTVPLHLISQHQQTLANLRPFALEFAPNADSTDGSPRLMVGVTDTAVPNGEPQVFVLEWNVNSDSWQVVLHQPLVNDVFNVRFVGSTYFHELRNLSPNGSVVGWNAWNETLHRLKIYRKNNVIFDAQPFLTDIEFSPDGQFMRLGLRDRIGDLTFFGVPPQGHYTATAQGDSLNYRFSDGKWVLELSPVSRTDQVHIHDSSTRVLANRADWLNDNLHKYPGTDPAHVENHMGSLLAIPNPDGTETIVATSLLGDNASGLMLYTSNQPHPFRAITLIPPNSNKLATLGDLELLCTYAFISGQLWHDLNGNGVREAGEPPLGGIRLEVFEPGQSVPLGHVVTATDGSYTVAVPPNRALHMRVAPHQFLSGQPLNGMTYSPQRVGPANLDSDAHPIFGVVEFAGRHAGNGMTGNALMIPVRGERIQHVDIGLTRQFRPATIGDRVWHDVNRNGMQDANEPGLGGVMIRLERLPGSSPAVNTYPRTTSSDAQGRYTFTNLEPGQYRLFVTLPGGYTFAPAGRGVNAQLDSDIDERSGFSQAIALNHSATQTDIDVGLMALQAAMDLSVELNAPAEVVVGGELRYTISYRHTGLAPATNVTIQMSVPTGSQLISASMPVQQQGTTLSWQIGQLNPNSNGRIEVLVRAPTTIGSNLSQTVATAAVISSRPSDTNTTNNSSTQFTRLTRAEVSISKTAPVAVLSGDMLLYTLRVVNRGRATASQVTIADPLPDQVDFVSLLQAPAGACRYAGAERTLRCTMSSLSPQQEAIISFQARPRPDAASRLDNRATVTTTTAGDSPTDNSAMASTAYLQPNPAIRLTFVPAPAAAGETARLLIGYQNHGSGVARQTTLTVLLPAAVTLPALPTGCQQQGNQLLCALGDLVPAASGELRLDMYVPATPTIDQLNVQASISTTTPERIVDQQDNQASATVAVVRPNPFVLLRAPTSIVGQGSVFAYTIDYGNLYRRRPAQTRPAANTVLEFELPSDVQLVGASRTPTTQQGRLLRWNLGTLDGQTAARIEVVVQTRVPAGTVLPAIARISTQTPADDPVDNLASLNINVVPPPTTIGTATGDLRAAIRSTLDPAARDGSQTNGVYLSEGAAIAWPTGEVIDLTPQLANLQFSDEPLPWPYAYQVRVVGWSLTEVEVGGQRFDPRAADSRGITGCRPGTRPLLTPKLLSGCLYRYLGGESRDQLGAAIIRERDLDDQVHLYWSRPPVPPMRSDVYLYATDQINRARLTIQVELEVQIINQAPGSIGGVPLPPIPVAPLPDPARQIVSGQIDITLLAPRSLVGPGS</sequence>
<dbReference type="eggNOG" id="COG1572">
    <property type="taxonomic scope" value="Bacteria"/>
</dbReference>
<dbReference type="EnsemblBacteria" id="ABY34144">
    <property type="protein sequence ID" value="ABY34144"/>
    <property type="gene ID" value="Caur_0912"/>
</dbReference>
<reference evidence="8" key="1">
    <citation type="journal article" date="2011" name="BMC Genomics">
        <title>Complete genome sequence of the filamentous anoxygenic phototrophic bacterium Chloroflexus aurantiacus.</title>
        <authorList>
            <person name="Tang K.H."/>
            <person name="Barry K."/>
            <person name="Chertkov O."/>
            <person name="Dalin E."/>
            <person name="Han C.S."/>
            <person name="Hauser L.J."/>
            <person name="Honchak B.M."/>
            <person name="Karbach L.E."/>
            <person name="Land M.L."/>
            <person name="Lapidus A."/>
            <person name="Larimer F.W."/>
            <person name="Mikhailova N."/>
            <person name="Pitluck S."/>
            <person name="Pierson B.K."/>
            <person name="Blankenship R.E."/>
        </authorList>
    </citation>
    <scope>NUCLEOTIDE SEQUENCE [LARGE SCALE GENOMIC DNA]</scope>
    <source>
        <strain evidence="8">ATCC 29366 / DSM 635 / J-10-fl</strain>
    </source>
</reference>
<dbReference type="InterPro" id="IPR047589">
    <property type="entry name" value="DUF11_rpt"/>
</dbReference>
<dbReference type="NCBIfam" id="TIGR01451">
    <property type="entry name" value="B_ant_repeat"/>
    <property type="match status" value="2"/>
</dbReference>
<organism evidence="7 8">
    <name type="scientific">Chloroflexus aurantiacus (strain ATCC 29366 / DSM 635 / J-10-fl)</name>
    <dbReference type="NCBI Taxonomy" id="324602"/>
    <lineage>
        <taxon>Bacteria</taxon>
        <taxon>Bacillati</taxon>
        <taxon>Chloroflexota</taxon>
        <taxon>Chloroflexia</taxon>
        <taxon>Chloroflexales</taxon>
        <taxon>Chloroflexineae</taxon>
        <taxon>Chloroflexaceae</taxon>
        <taxon>Chloroflexus</taxon>
    </lineage>
</organism>
<dbReference type="SUPFAM" id="SSF117074">
    <property type="entry name" value="Hypothetical protein PA1324"/>
    <property type="match status" value="2"/>
</dbReference>
<proteinExistence type="predicted"/>
<dbReference type="InterPro" id="IPR001434">
    <property type="entry name" value="OmcB-like_DUF11"/>
</dbReference>
<evidence type="ECO:0000313" key="7">
    <source>
        <dbReference type="EMBL" id="ABY34144.1"/>
    </source>
</evidence>
<dbReference type="Proteomes" id="UP000002008">
    <property type="component" value="Chromosome"/>
</dbReference>
<dbReference type="STRING" id="324602.Caur_0912"/>
<evidence type="ECO:0000256" key="3">
    <source>
        <dbReference type="ARBA" id="ARBA00022729"/>
    </source>
</evidence>
<feature type="domain" description="DUF11" evidence="5">
    <location>
        <begin position="788"/>
        <end position="902"/>
    </location>
</feature>
<feature type="domain" description="SD-repeat containing protein B" evidence="6">
    <location>
        <begin position="663"/>
        <end position="780"/>
    </location>
</feature>
<evidence type="ECO:0000256" key="2">
    <source>
        <dbReference type="ARBA" id="ARBA00022525"/>
    </source>
</evidence>
<feature type="compositionally biased region" description="Polar residues" evidence="4">
    <location>
        <begin position="1010"/>
        <end position="1028"/>
    </location>
</feature>
<evidence type="ECO:0000259" key="6">
    <source>
        <dbReference type="Pfam" id="PF17210"/>
    </source>
</evidence>
<dbReference type="GO" id="GO:0005576">
    <property type="term" value="C:extracellular region"/>
    <property type="evidence" value="ECO:0007669"/>
    <property type="project" value="UniProtKB-SubCell"/>
</dbReference>
<dbReference type="InterPro" id="IPR033764">
    <property type="entry name" value="Sdr_B"/>
</dbReference>
<name>A9WH49_CHLAA</name>
<comment type="subcellular location">
    <subcellularLocation>
        <location evidence="1">Secreted</location>
    </subcellularLocation>
</comment>
<dbReference type="InterPro" id="IPR051172">
    <property type="entry name" value="Chlamydia_OmcB"/>
</dbReference>
<evidence type="ECO:0000256" key="4">
    <source>
        <dbReference type="SAM" id="MobiDB-lite"/>
    </source>
</evidence>
<gene>
    <name evidence="7" type="ordered locus">Caur_0912</name>
</gene>
<dbReference type="HOGENOM" id="CLU_247810_0_0_0"/>
<keyword evidence="3" id="KW-0732">Signal</keyword>
<dbReference type="KEGG" id="cau:Caur_0912"/>
<keyword evidence="8" id="KW-1185">Reference proteome</keyword>
<dbReference type="Gene3D" id="2.60.40.1170">
    <property type="entry name" value="Mu homology domain, subdomain B"/>
    <property type="match status" value="1"/>
</dbReference>
<dbReference type="InterPro" id="IPR013783">
    <property type="entry name" value="Ig-like_fold"/>
</dbReference>
<dbReference type="RefSeq" id="WP_012256800.1">
    <property type="nucleotide sequence ID" value="NC_010175.1"/>
</dbReference>
<dbReference type="PANTHER" id="PTHR34819">
    <property type="entry name" value="LARGE CYSTEINE-RICH PERIPLASMIC PROTEIN OMCB"/>
    <property type="match status" value="1"/>
</dbReference>
<dbReference type="PANTHER" id="PTHR34819:SF5">
    <property type="entry name" value="CONSERVED REPEAT DOMAIN PROTEIN"/>
    <property type="match status" value="1"/>
</dbReference>
<feature type="region of interest" description="Disordered" evidence="4">
    <location>
        <begin position="1000"/>
        <end position="1028"/>
    </location>
</feature>
<protein>
    <submittedName>
        <fullName evidence="7">Conserved repeat domain protein</fullName>
    </submittedName>
</protein>
<evidence type="ECO:0000256" key="1">
    <source>
        <dbReference type="ARBA" id="ARBA00004613"/>
    </source>
</evidence>
<keyword evidence="2" id="KW-0964">Secreted</keyword>
<dbReference type="Pfam" id="PF17210">
    <property type="entry name" value="SdrD_B"/>
    <property type="match status" value="1"/>
</dbReference>
<dbReference type="Pfam" id="PF01345">
    <property type="entry name" value="DUF11"/>
    <property type="match status" value="2"/>
</dbReference>